<keyword evidence="7" id="KW-1185">Reference proteome</keyword>
<organism evidence="6 7">
    <name type="scientific">Idiomarina piscisalsi</name>
    <dbReference type="NCBI Taxonomy" id="1096243"/>
    <lineage>
        <taxon>Bacteria</taxon>
        <taxon>Pseudomonadati</taxon>
        <taxon>Pseudomonadota</taxon>
        <taxon>Gammaproteobacteria</taxon>
        <taxon>Alteromonadales</taxon>
        <taxon>Idiomarinaceae</taxon>
        <taxon>Idiomarina</taxon>
    </lineage>
</organism>
<dbReference type="PANTHER" id="PTHR39455">
    <property type="entry name" value="CELL DIVISION PROTEIN ZAPD"/>
    <property type="match status" value="1"/>
</dbReference>
<dbReference type="HAMAP" id="MF_01092">
    <property type="entry name" value="ZapD"/>
    <property type="match status" value="1"/>
</dbReference>
<comment type="subunit">
    <text evidence="5">Interacts with FtsZ.</text>
</comment>
<keyword evidence="4 5" id="KW-0131">Cell cycle</keyword>
<gene>
    <name evidence="5" type="primary">zapD</name>
    <name evidence="6" type="ORF">CEW91_10425</name>
</gene>
<comment type="function">
    <text evidence="5">Cell division factor that enhances FtsZ-ring assembly. Directly interacts with FtsZ and promotes bundling of FtsZ protofilaments, with a reduction in FtsZ GTPase activity.</text>
</comment>
<dbReference type="NCBIfam" id="NF003655">
    <property type="entry name" value="PRK05287.1-3"/>
    <property type="match status" value="1"/>
</dbReference>
<dbReference type="GO" id="GO:0051301">
    <property type="term" value="P:cell division"/>
    <property type="evidence" value="ECO:0007669"/>
    <property type="project" value="UniProtKB-KW"/>
</dbReference>
<comment type="subcellular location">
    <subcellularLocation>
        <location evidence="5">Cytoplasm</location>
    </subcellularLocation>
    <text evidence="5">Localizes to mid-cell in an FtsZ-dependent manner.</text>
</comment>
<reference evidence="6 7" key="1">
    <citation type="submission" date="2017-06" db="EMBL/GenBank/DDBJ databases">
        <title>Complete genome sequence of Idiomarina piscisalsi strain 10PY1A isolated from soil of Soudi Arabia.</title>
        <authorList>
            <person name="Kim M.-C."/>
            <person name="Jung B.K."/>
            <person name="Budiyanto F."/>
            <person name="Nzila A."/>
            <person name="Shin J.-H."/>
        </authorList>
    </citation>
    <scope>NUCLEOTIDE SEQUENCE [LARGE SCALE GENOMIC DNA]</scope>
    <source>
        <strain evidence="6 7">10PY1A</strain>
    </source>
</reference>
<dbReference type="PANTHER" id="PTHR39455:SF1">
    <property type="entry name" value="CELL DIVISION PROTEIN ZAPD"/>
    <property type="match status" value="1"/>
</dbReference>
<keyword evidence="1 5" id="KW-0963">Cytoplasm</keyword>
<evidence type="ECO:0000256" key="1">
    <source>
        <dbReference type="ARBA" id="ARBA00022490"/>
    </source>
</evidence>
<keyword evidence="3 5" id="KW-0717">Septation</keyword>
<protein>
    <recommendedName>
        <fullName evidence="5">Cell division protein ZapD</fullName>
    </recommendedName>
    <alternativeName>
        <fullName evidence="5">Z ring-associated protein D</fullName>
    </alternativeName>
</protein>
<dbReference type="EMBL" id="CP022133">
    <property type="protein sequence ID" value="ASG66526.1"/>
    <property type="molecule type" value="Genomic_DNA"/>
</dbReference>
<evidence type="ECO:0000256" key="3">
    <source>
        <dbReference type="ARBA" id="ARBA00023210"/>
    </source>
</evidence>
<evidence type="ECO:0000256" key="4">
    <source>
        <dbReference type="ARBA" id="ARBA00023306"/>
    </source>
</evidence>
<evidence type="ECO:0000313" key="6">
    <source>
        <dbReference type="EMBL" id="ASG66526.1"/>
    </source>
</evidence>
<comment type="similarity">
    <text evidence="5">Belongs to the ZapD family.</text>
</comment>
<dbReference type="Pfam" id="PF07072">
    <property type="entry name" value="ZapD"/>
    <property type="match status" value="1"/>
</dbReference>
<sequence length="254" mass="29385">MAFTDNQHIIYEYPLQERVRTYLRLEHGFEQLSVSKGLFQQQPDAFFQSLFSLSDLLERVDIRTELSKDLEAQQQRLKQWEQHPEVDRQALRATIQEIDDCQQFLPDIPKVLREIKDDALLASIRQRFSQPGISGLFELPQLQLWLNQNRNAQQQACDSWCNAFKPIEKAVQLKLTLMREQAAFSTLTLTSGFMQESSEQPLAMLRIKVPKEASIYPVISGHRQRFTVRFMPLPGAGSSQSIQSVQFEIARCAQ</sequence>
<dbReference type="InterPro" id="IPR027462">
    <property type="entry name" value="ZapD_C"/>
</dbReference>
<dbReference type="Proteomes" id="UP000197717">
    <property type="component" value="Chromosome"/>
</dbReference>
<accession>A0ABM6LVB6</accession>
<dbReference type="Gene3D" id="2.60.440.10">
    <property type="entry name" value="YacF-like domains"/>
    <property type="match status" value="1"/>
</dbReference>
<dbReference type="RefSeq" id="WP_088768881.1">
    <property type="nucleotide sequence ID" value="NZ_CP022133.1"/>
</dbReference>
<dbReference type="InterPro" id="IPR036268">
    <property type="entry name" value="ZapD_sf"/>
</dbReference>
<keyword evidence="2 5" id="KW-0132">Cell division</keyword>
<dbReference type="Gene3D" id="1.10.3900.10">
    <property type="entry name" value="YacF-like"/>
    <property type="match status" value="1"/>
</dbReference>
<evidence type="ECO:0000256" key="5">
    <source>
        <dbReference type="HAMAP-Rule" id="MF_01092"/>
    </source>
</evidence>
<evidence type="ECO:0000313" key="7">
    <source>
        <dbReference type="Proteomes" id="UP000197717"/>
    </source>
</evidence>
<name>A0ABM6LVB6_9GAMM</name>
<proteinExistence type="inferred from homology"/>
<dbReference type="SUPFAM" id="SSF160950">
    <property type="entry name" value="YacF-like"/>
    <property type="match status" value="1"/>
</dbReference>
<evidence type="ECO:0000256" key="2">
    <source>
        <dbReference type="ARBA" id="ARBA00022618"/>
    </source>
</evidence>
<dbReference type="InterPro" id="IPR009777">
    <property type="entry name" value="ZapD"/>
</dbReference>